<sequence>MIKTELVALATDASYANINLSTMPFNDLRQLRDTMAEIGTRLDDDEDLAIRFSWLIPLIDAELEHRARTGSANS</sequence>
<organism evidence="1 2">
    <name type="scientific">Herbiconiux aconitum</name>
    <dbReference type="NCBI Taxonomy" id="2970913"/>
    <lineage>
        <taxon>Bacteria</taxon>
        <taxon>Bacillati</taxon>
        <taxon>Actinomycetota</taxon>
        <taxon>Actinomycetes</taxon>
        <taxon>Micrococcales</taxon>
        <taxon>Microbacteriaceae</taxon>
        <taxon>Herbiconiux</taxon>
    </lineage>
</organism>
<evidence type="ECO:0000313" key="1">
    <source>
        <dbReference type="EMBL" id="MCS5717711.1"/>
    </source>
</evidence>
<dbReference type="RefSeq" id="WP_259506179.1">
    <property type="nucleotide sequence ID" value="NZ_JANLCM010000001.1"/>
</dbReference>
<gene>
    <name evidence="1" type="ORF">N1027_06135</name>
</gene>
<name>A0ABT2GNI7_9MICO</name>
<proteinExistence type="predicted"/>
<comment type="caution">
    <text evidence="1">The sequence shown here is derived from an EMBL/GenBank/DDBJ whole genome shotgun (WGS) entry which is preliminary data.</text>
</comment>
<dbReference type="Proteomes" id="UP001165584">
    <property type="component" value="Unassembled WGS sequence"/>
</dbReference>
<accession>A0ABT2GNI7</accession>
<protein>
    <submittedName>
        <fullName evidence="1">Uncharacterized protein</fullName>
    </submittedName>
</protein>
<reference evidence="1" key="1">
    <citation type="submission" date="2022-08" db="EMBL/GenBank/DDBJ databases">
        <authorList>
            <person name="Deng Y."/>
            <person name="Han X.-F."/>
            <person name="Zhang Y.-Q."/>
        </authorList>
    </citation>
    <scope>NUCLEOTIDE SEQUENCE</scope>
    <source>
        <strain evidence="1">CPCC 205763</strain>
    </source>
</reference>
<evidence type="ECO:0000313" key="2">
    <source>
        <dbReference type="Proteomes" id="UP001165584"/>
    </source>
</evidence>
<keyword evidence="2" id="KW-1185">Reference proteome</keyword>
<dbReference type="EMBL" id="JANLCM010000001">
    <property type="protein sequence ID" value="MCS5717711.1"/>
    <property type="molecule type" value="Genomic_DNA"/>
</dbReference>